<proteinExistence type="predicted"/>
<organism evidence="2 3">
    <name type="scientific">Kingdonia uniflora</name>
    <dbReference type="NCBI Taxonomy" id="39325"/>
    <lineage>
        <taxon>Eukaryota</taxon>
        <taxon>Viridiplantae</taxon>
        <taxon>Streptophyta</taxon>
        <taxon>Embryophyta</taxon>
        <taxon>Tracheophyta</taxon>
        <taxon>Spermatophyta</taxon>
        <taxon>Magnoliopsida</taxon>
        <taxon>Ranunculales</taxon>
        <taxon>Circaeasteraceae</taxon>
        <taxon>Kingdonia</taxon>
    </lineage>
</organism>
<protein>
    <submittedName>
        <fullName evidence="2">Uncharacterized protein</fullName>
    </submittedName>
</protein>
<comment type="caution">
    <text evidence="2">The sequence shown here is derived from an EMBL/GenBank/DDBJ whole genome shotgun (WGS) entry which is preliminary data.</text>
</comment>
<name>A0A7J7LDK1_9MAGN</name>
<feature type="region of interest" description="Disordered" evidence="1">
    <location>
        <begin position="151"/>
        <end position="224"/>
    </location>
</feature>
<feature type="region of interest" description="Disordered" evidence="1">
    <location>
        <begin position="106"/>
        <end position="133"/>
    </location>
</feature>
<feature type="compositionally biased region" description="Basic and acidic residues" evidence="1">
    <location>
        <begin position="109"/>
        <end position="133"/>
    </location>
</feature>
<gene>
    <name evidence="2" type="ORF">GIB67_013915</name>
</gene>
<reference evidence="2 3" key="1">
    <citation type="journal article" date="2020" name="IScience">
        <title>Genome Sequencing of the Endangered Kingdonia uniflora (Circaeasteraceae, Ranunculales) Reveals Potential Mechanisms of Evolutionary Specialization.</title>
        <authorList>
            <person name="Sun Y."/>
            <person name="Deng T."/>
            <person name="Zhang A."/>
            <person name="Moore M.J."/>
            <person name="Landis J.B."/>
            <person name="Lin N."/>
            <person name="Zhang H."/>
            <person name="Zhang X."/>
            <person name="Huang J."/>
            <person name="Zhang X."/>
            <person name="Sun H."/>
            <person name="Wang H."/>
        </authorList>
    </citation>
    <scope>NUCLEOTIDE SEQUENCE [LARGE SCALE GENOMIC DNA]</scope>
    <source>
        <strain evidence="2">TB1705</strain>
        <tissue evidence="2">Leaf</tissue>
    </source>
</reference>
<evidence type="ECO:0000313" key="3">
    <source>
        <dbReference type="Proteomes" id="UP000541444"/>
    </source>
</evidence>
<sequence length="224" mass="25699">MKKKKVELERNIAQLKAGLIKDGKRLEALKASQVVEINNLNAKARANLEKVVAEHYRRHLISKGYSEDEVGAIRADTYAEEEEDEEVELVDVGVLNGLDGISLQMVRDNQGDGNDRPEGENEKVELKSARLHEDEARQCNQEFVEEFDRMREATKDREDQHARTTIYANFNPMKNSKGRSKHGHSRSADVPMTDQSNDEHKEDDDDDENKFEMYSVKDTEEMGY</sequence>
<feature type="compositionally biased region" description="Basic and acidic residues" evidence="1">
    <location>
        <begin position="215"/>
        <end position="224"/>
    </location>
</feature>
<feature type="compositionally biased region" description="Basic residues" evidence="1">
    <location>
        <begin position="176"/>
        <end position="185"/>
    </location>
</feature>
<dbReference type="EMBL" id="JACGCM010002358">
    <property type="protein sequence ID" value="KAF6140622.1"/>
    <property type="molecule type" value="Genomic_DNA"/>
</dbReference>
<dbReference type="AlphaFoldDB" id="A0A7J7LDK1"/>
<dbReference type="Proteomes" id="UP000541444">
    <property type="component" value="Unassembled WGS sequence"/>
</dbReference>
<accession>A0A7J7LDK1</accession>
<evidence type="ECO:0000313" key="2">
    <source>
        <dbReference type="EMBL" id="KAF6140622.1"/>
    </source>
</evidence>
<evidence type="ECO:0000256" key="1">
    <source>
        <dbReference type="SAM" id="MobiDB-lite"/>
    </source>
</evidence>
<keyword evidence="3" id="KW-1185">Reference proteome</keyword>
<feature type="compositionally biased region" description="Basic and acidic residues" evidence="1">
    <location>
        <begin position="151"/>
        <end position="162"/>
    </location>
</feature>